<dbReference type="RefSeq" id="WP_379771446.1">
    <property type="nucleotide sequence ID" value="NZ_JBHSJF010000006.1"/>
</dbReference>
<dbReference type="Gene3D" id="3.40.50.1240">
    <property type="entry name" value="Phosphoglycerate mutase-like"/>
    <property type="match status" value="1"/>
</dbReference>
<gene>
    <name evidence="1" type="ORF">ACFPFW_08435</name>
</gene>
<evidence type="ECO:0000313" key="2">
    <source>
        <dbReference type="Proteomes" id="UP001595796"/>
    </source>
</evidence>
<proteinExistence type="predicted"/>
<dbReference type="Proteomes" id="UP001595796">
    <property type="component" value="Unassembled WGS sequence"/>
</dbReference>
<protein>
    <submittedName>
        <fullName evidence="1">Histidine phosphatase family protein</fullName>
    </submittedName>
</protein>
<organism evidence="1 2">
    <name type="scientific">Flaviflagellibacter deserti</name>
    <dbReference type="NCBI Taxonomy" id="2267266"/>
    <lineage>
        <taxon>Bacteria</taxon>
        <taxon>Pseudomonadati</taxon>
        <taxon>Pseudomonadota</taxon>
        <taxon>Alphaproteobacteria</taxon>
        <taxon>Hyphomicrobiales</taxon>
        <taxon>Flaviflagellibacter</taxon>
    </lineage>
</organism>
<dbReference type="SUPFAM" id="SSF53254">
    <property type="entry name" value="Phosphoglycerate mutase-like"/>
    <property type="match status" value="1"/>
</dbReference>
<dbReference type="InterPro" id="IPR029033">
    <property type="entry name" value="His_PPase_superfam"/>
</dbReference>
<accession>A0ABV9Z0M8</accession>
<name>A0ABV9Z0M8_9HYPH</name>
<dbReference type="PANTHER" id="PTHR48100">
    <property type="entry name" value="BROAD-SPECIFICITY PHOSPHATASE YOR283W-RELATED"/>
    <property type="match status" value="1"/>
</dbReference>
<dbReference type="SMART" id="SM00855">
    <property type="entry name" value="PGAM"/>
    <property type="match status" value="1"/>
</dbReference>
<dbReference type="InterPro" id="IPR013078">
    <property type="entry name" value="His_Pase_superF_clade-1"/>
</dbReference>
<dbReference type="EMBL" id="JBHSJF010000006">
    <property type="protein sequence ID" value="MFC5068044.1"/>
    <property type="molecule type" value="Genomic_DNA"/>
</dbReference>
<reference evidence="2" key="1">
    <citation type="journal article" date="2019" name="Int. J. Syst. Evol. Microbiol.">
        <title>The Global Catalogue of Microorganisms (GCM) 10K type strain sequencing project: providing services to taxonomists for standard genome sequencing and annotation.</title>
        <authorList>
            <consortium name="The Broad Institute Genomics Platform"/>
            <consortium name="The Broad Institute Genome Sequencing Center for Infectious Disease"/>
            <person name="Wu L."/>
            <person name="Ma J."/>
        </authorList>
    </citation>
    <scope>NUCLEOTIDE SEQUENCE [LARGE SCALE GENOMIC DNA]</scope>
    <source>
        <strain evidence="2">CGMCC 1.16444</strain>
    </source>
</reference>
<evidence type="ECO:0000313" key="1">
    <source>
        <dbReference type="EMBL" id="MFC5068044.1"/>
    </source>
</evidence>
<sequence length="195" mass="21385">MRIFWVRHGVHDQLGWKLSGRTAGVVLGDPGLCQAREVGARLKKEAIEIVFTSPLERSQQTAQPIAELCGAELCLEPAINEIDFGEWNGREIADLDRNARFVRWNVGRDQASAAGGESMFDVQARVFRWMESIVDSGRRNVAAVSHSDVIKAAVMVALGLSPRAHDRLEISPGSITCIAGSELGYRLMSLNEMPA</sequence>
<dbReference type="CDD" id="cd07067">
    <property type="entry name" value="HP_PGM_like"/>
    <property type="match status" value="1"/>
</dbReference>
<keyword evidence="2" id="KW-1185">Reference proteome</keyword>
<comment type="caution">
    <text evidence="1">The sequence shown here is derived from an EMBL/GenBank/DDBJ whole genome shotgun (WGS) entry which is preliminary data.</text>
</comment>
<dbReference type="InterPro" id="IPR050275">
    <property type="entry name" value="PGM_Phosphatase"/>
</dbReference>
<dbReference type="Pfam" id="PF00300">
    <property type="entry name" value="His_Phos_1"/>
    <property type="match status" value="1"/>
</dbReference>